<dbReference type="OrthoDB" id="2295869at2759"/>
<dbReference type="AlphaFoldDB" id="A0A8H7RND6"/>
<dbReference type="EMBL" id="JAEPRB010000724">
    <property type="protein sequence ID" value="KAG2212881.1"/>
    <property type="molecule type" value="Genomic_DNA"/>
</dbReference>
<protein>
    <submittedName>
        <fullName evidence="1">Uncharacterized protein</fullName>
    </submittedName>
</protein>
<gene>
    <name evidence="1" type="ORF">INT45_005503</name>
</gene>
<accession>A0A8H7RND6</accession>
<proteinExistence type="predicted"/>
<organism evidence="1 2">
    <name type="scientific">Circinella minor</name>
    <dbReference type="NCBI Taxonomy" id="1195481"/>
    <lineage>
        <taxon>Eukaryota</taxon>
        <taxon>Fungi</taxon>
        <taxon>Fungi incertae sedis</taxon>
        <taxon>Mucoromycota</taxon>
        <taxon>Mucoromycotina</taxon>
        <taxon>Mucoromycetes</taxon>
        <taxon>Mucorales</taxon>
        <taxon>Lichtheimiaceae</taxon>
        <taxon>Circinella</taxon>
    </lineage>
</organism>
<comment type="caution">
    <text evidence="1">The sequence shown here is derived from an EMBL/GenBank/DDBJ whole genome shotgun (WGS) entry which is preliminary data.</text>
</comment>
<evidence type="ECO:0000313" key="1">
    <source>
        <dbReference type="EMBL" id="KAG2212881.1"/>
    </source>
</evidence>
<keyword evidence="2" id="KW-1185">Reference proteome</keyword>
<sequence length="265" mass="30607">MPPKYHGFGDRRKDTFKSMSAAGIRRSTYVRAVIPTVDQDGSYVVHIYHTEDRARSWASILPLLLEAFKQGCGVETPSPLALVPSEDSLLCSCPEKDFKFVRCIFKCGIRHFQIQFCKKCPQHKLPIVLMRRQLFPLTPKNPNVAIYVEQVRSMHLMHYICRTSIHAISEWARAEYHYQLPIPASFKQRLSEALLMYARMMANLEKEQREAFNLESGCPACKYIHGSKTVAADGNFQLSRYSRTNERSKDVVYLGQDEVNRYWCC</sequence>
<evidence type="ECO:0000313" key="2">
    <source>
        <dbReference type="Proteomes" id="UP000646827"/>
    </source>
</evidence>
<name>A0A8H7RND6_9FUNG</name>
<reference evidence="1 2" key="1">
    <citation type="submission" date="2020-12" db="EMBL/GenBank/DDBJ databases">
        <title>Metabolic potential, ecology and presence of endohyphal bacteria is reflected in genomic diversity of Mucoromycotina.</title>
        <authorList>
            <person name="Muszewska A."/>
            <person name="Okrasinska A."/>
            <person name="Steczkiewicz K."/>
            <person name="Drgas O."/>
            <person name="Orlowska M."/>
            <person name="Perlinska-Lenart U."/>
            <person name="Aleksandrzak-Piekarczyk T."/>
            <person name="Szatraj K."/>
            <person name="Zielenkiewicz U."/>
            <person name="Pilsyk S."/>
            <person name="Malc E."/>
            <person name="Mieczkowski P."/>
            <person name="Kruszewska J.S."/>
            <person name="Biernat P."/>
            <person name="Pawlowska J."/>
        </authorList>
    </citation>
    <scope>NUCLEOTIDE SEQUENCE [LARGE SCALE GENOMIC DNA]</scope>
    <source>
        <strain evidence="1 2">CBS 142.35</strain>
    </source>
</reference>
<dbReference type="Proteomes" id="UP000646827">
    <property type="component" value="Unassembled WGS sequence"/>
</dbReference>